<dbReference type="InterPro" id="IPR001851">
    <property type="entry name" value="ABC_transp_permease"/>
</dbReference>
<feature type="transmembrane region" description="Helical" evidence="11">
    <location>
        <begin position="94"/>
        <end position="114"/>
    </location>
</feature>
<sequence length="386" mass="40718">METLVKLFKNNIRQYGMIIALVVIIIFFQLITGGLLLEPINITNLILQNSYILVLAIGMVLVIITGHIDLSVGSVAAFVGAVAGIMMVDMHLHPVVAVIASLIVGALIGAWQGFWVAYVKIPAFIVTLAGMLLFRGLTMIVLKGQSISPFPAGFQKISSGFIPDLGSGNVVAIAAGVICTVIFVINELRDRQSKKKYNFDVLPGGLFILKLVIIAAVIMAFAFMLASYAGLPNILILLLALILIYSFIMNKTVMGRHIYAIGGNEKAAGLSGVKTKKVTFWVFVNMGVMAAISGLIFAARLNAATPRAGTNFELDAIAASFIGGASATGGIGTVFGAIIGGLVMGILNNGMSLIGLGIDWQQGIKGLVLLAAVAFDIYNKKKSSVS</sequence>
<gene>
    <name evidence="12" type="primary">araH</name>
    <name evidence="12" type="ORF">J21TS3_05250</name>
</gene>
<keyword evidence="2" id="KW-0813">Transport</keyword>
<dbReference type="CDD" id="cd06579">
    <property type="entry name" value="TM_PBP1_transp_AraH_like"/>
    <property type="match status" value="1"/>
</dbReference>
<dbReference type="EMBL" id="BORW01000001">
    <property type="protein sequence ID" value="GIO65704.1"/>
    <property type="molecule type" value="Genomic_DNA"/>
</dbReference>
<evidence type="ECO:0000256" key="5">
    <source>
        <dbReference type="ARBA" id="ARBA00022597"/>
    </source>
</evidence>
<keyword evidence="3" id="KW-1003">Cell membrane</keyword>
<keyword evidence="8 11" id="KW-0472">Membrane</keyword>
<evidence type="ECO:0000256" key="11">
    <source>
        <dbReference type="SAM" id="Phobius"/>
    </source>
</evidence>
<evidence type="ECO:0000313" key="12">
    <source>
        <dbReference type="EMBL" id="GIO65704.1"/>
    </source>
</evidence>
<feature type="transmembrane region" description="Helical" evidence="11">
    <location>
        <begin position="280"/>
        <end position="301"/>
    </location>
</feature>
<feature type="transmembrane region" description="Helical" evidence="11">
    <location>
        <begin position="42"/>
        <end position="63"/>
    </location>
</feature>
<name>A0ABQ4LR17_9BACL</name>
<keyword evidence="6 11" id="KW-0812">Transmembrane</keyword>
<feature type="transmembrane region" description="Helical" evidence="11">
    <location>
        <begin position="121"/>
        <end position="142"/>
    </location>
</feature>
<evidence type="ECO:0000313" key="13">
    <source>
        <dbReference type="Proteomes" id="UP000680638"/>
    </source>
</evidence>
<evidence type="ECO:0000256" key="10">
    <source>
        <dbReference type="ARBA" id="ARBA00035686"/>
    </source>
</evidence>
<feature type="transmembrane region" description="Helical" evidence="11">
    <location>
        <begin position="231"/>
        <end position="248"/>
    </location>
</feature>
<evidence type="ECO:0000256" key="4">
    <source>
        <dbReference type="ARBA" id="ARBA00022519"/>
    </source>
</evidence>
<dbReference type="Pfam" id="PF02653">
    <property type="entry name" value="BPD_transp_2"/>
    <property type="match status" value="1"/>
</dbReference>
<comment type="function">
    <text evidence="9">Part of the binding-protein-dependent transport system for D-xylose. Probably responsible for the translocation of the substrate across the membrane.</text>
</comment>
<keyword evidence="5" id="KW-0762">Sugar transport</keyword>
<dbReference type="RefSeq" id="WP_212947348.1">
    <property type="nucleotide sequence ID" value="NZ_BORW01000001.1"/>
</dbReference>
<comment type="subcellular location">
    <subcellularLocation>
        <location evidence="1">Cell membrane</location>
        <topology evidence="1">Multi-pass membrane protein</topology>
    </subcellularLocation>
</comment>
<reference evidence="12 13" key="1">
    <citation type="submission" date="2021-03" db="EMBL/GenBank/DDBJ databases">
        <title>Antimicrobial resistance genes in bacteria isolated from Japanese honey, and their potential for conferring macrolide and lincosamide resistance in the American foulbrood pathogen Paenibacillus larvae.</title>
        <authorList>
            <person name="Okamoto M."/>
            <person name="Kumagai M."/>
            <person name="Kanamori H."/>
            <person name="Takamatsu D."/>
        </authorList>
    </citation>
    <scope>NUCLEOTIDE SEQUENCE [LARGE SCALE GENOMIC DNA]</scope>
    <source>
        <strain evidence="12 13">J21TS3</strain>
    </source>
</reference>
<comment type="caution">
    <text evidence="12">The sequence shown here is derived from an EMBL/GenBank/DDBJ whole genome shotgun (WGS) entry which is preliminary data.</text>
</comment>
<feature type="transmembrane region" description="Helical" evidence="11">
    <location>
        <begin position="162"/>
        <end position="185"/>
    </location>
</feature>
<keyword evidence="4" id="KW-0997">Cell inner membrane</keyword>
<dbReference type="PANTHER" id="PTHR32196:SF32">
    <property type="entry name" value="XYLOSE TRANSPORT SYSTEM PERMEASE PROTEIN XYLH"/>
    <property type="match status" value="1"/>
</dbReference>
<evidence type="ECO:0000256" key="8">
    <source>
        <dbReference type="ARBA" id="ARBA00023136"/>
    </source>
</evidence>
<protein>
    <recommendedName>
        <fullName evidence="10">Xylose transport system permease protein XylH</fullName>
    </recommendedName>
</protein>
<keyword evidence="13" id="KW-1185">Reference proteome</keyword>
<feature type="transmembrane region" description="Helical" evidence="11">
    <location>
        <begin position="321"/>
        <end position="347"/>
    </location>
</feature>
<evidence type="ECO:0000256" key="2">
    <source>
        <dbReference type="ARBA" id="ARBA00022448"/>
    </source>
</evidence>
<evidence type="ECO:0000256" key="1">
    <source>
        <dbReference type="ARBA" id="ARBA00004651"/>
    </source>
</evidence>
<evidence type="ECO:0000256" key="7">
    <source>
        <dbReference type="ARBA" id="ARBA00022989"/>
    </source>
</evidence>
<dbReference type="NCBIfam" id="NF040906">
    <property type="entry name" value="GguB"/>
    <property type="match status" value="1"/>
</dbReference>
<dbReference type="Proteomes" id="UP000680638">
    <property type="component" value="Unassembled WGS sequence"/>
</dbReference>
<evidence type="ECO:0000256" key="9">
    <source>
        <dbReference type="ARBA" id="ARBA00035611"/>
    </source>
</evidence>
<dbReference type="PANTHER" id="PTHR32196">
    <property type="entry name" value="ABC TRANSPORTER PERMEASE PROTEIN YPHD-RELATED-RELATED"/>
    <property type="match status" value="1"/>
</dbReference>
<keyword evidence="7 11" id="KW-1133">Transmembrane helix</keyword>
<evidence type="ECO:0000256" key="3">
    <source>
        <dbReference type="ARBA" id="ARBA00022475"/>
    </source>
</evidence>
<evidence type="ECO:0000256" key="6">
    <source>
        <dbReference type="ARBA" id="ARBA00022692"/>
    </source>
</evidence>
<proteinExistence type="predicted"/>
<feature type="transmembrane region" description="Helical" evidence="11">
    <location>
        <begin position="206"/>
        <end position="225"/>
    </location>
</feature>
<accession>A0ABQ4LR17</accession>
<organism evidence="12 13">
    <name type="scientific">Paenibacillus cookii</name>
    <dbReference type="NCBI Taxonomy" id="157839"/>
    <lineage>
        <taxon>Bacteria</taxon>
        <taxon>Bacillati</taxon>
        <taxon>Bacillota</taxon>
        <taxon>Bacilli</taxon>
        <taxon>Bacillales</taxon>
        <taxon>Paenibacillaceae</taxon>
        <taxon>Paenibacillus</taxon>
    </lineage>
</organism>
<feature type="transmembrane region" description="Helical" evidence="11">
    <location>
        <begin position="12"/>
        <end position="36"/>
    </location>
</feature>